<organism evidence="2 3">
    <name type="scientific">Serendipita vermifera MAFF 305830</name>
    <dbReference type="NCBI Taxonomy" id="933852"/>
    <lineage>
        <taxon>Eukaryota</taxon>
        <taxon>Fungi</taxon>
        <taxon>Dikarya</taxon>
        <taxon>Basidiomycota</taxon>
        <taxon>Agaricomycotina</taxon>
        <taxon>Agaricomycetes</taxon>
        <taxon>Sebacinales</taxon>
        <taxon>Serendipitaceae</taxon>
        <taxon>Serendipita</taxon>
    </lineage>
</organism>
<protein>
    <submittedName>
        <fullName evidence="2">Uncharacterized protein</fullName>
    </submittedName>
</protein>
<dbReference type="AlphaFoldDB" id="A0A0C3AVN6"/>
<evidence type="ECO:0000313" key="3">
    <source>
        <dbReference type="Proteomes" id="UP000054097"/>
    </source>
</evidence>
<name>A0A0C3AVN6_SERVB</name>
<dbReference type="PANTHER" id="PTHR39603">
    <property type="entry name" value="CYANOVIRIN-N DOMAIN-CONTAINING PROTEIN"/>
    <property type="match status" value="1"/>
</dbReference>
<feature type="signal peptide" evidence="1">
    <location>
        <begin position="1"/>
        <end position="23"/>
    </location>
</feature>
<keyword evidence="1" id="KW-0732">Signal</keyword>
<sequence>MLSKISFSAVVLCAIILLAGVSAVPAPDEYPEVIPGPGMPSLESLGLTSKDLYNAIEPEHTGELVARFVKKCNTGCGDNPRSDVQACITYLRNLGTRRCGVPHDNIVFCTAGQATISGFNLHPLTEASSYCSDVAIGAQNIVNSCTKSNGRVAGSDAANGNGDLIVSIGKLCT</sequence>
<reference evidence="2 3" key="1">
    <citation type="submission" date="2014-04" db="EMBL/GenBank/DDBJ databases">
        <authorList>
            <consortium name="DOE Joint Genome Institute"/>
            <person name="Kuo A."/>
            <person name="Zuccaro A."/>
            <person name="Kohler A."/>
            <person name="Nagy L.G."/>
            <person name="Floudas D."/>
            <person name="Copeland A."/>
            <person name="Barry K.W."/>
            <person name="Cichocki N."/>
            <person name="Veneault-Fourrey C."/>
            <person name="LaButti K."/>
            <person name="Lindquist E.A."/>
            <person name="Lipzen A."/>
            <person name="Lundell T."/>
            <person name="Morin E."/>
            <person name="Murat C."/>
            <person name="Sun H."/>
            <person name="Tunlid A."/>
            <person name="Henrissat B."/>
            <person name="Grigoriev I.V."/>
            <person name="Hibbett D.S."/>
            <person name="Martin F."/>
            <person name="Nordberg H.P."/>
            <person name="Cantor M.N."/>
            <person name="Hua S.X."/>
        </authorList>
    </citation>
    <scope>NUCLEOTIDE SEQUENCE [LARGE SCALE GENOMIC DNA]</scope>
    <source>
        <strain evidence="2 3">MAFF 305830</strain>
    </source>
</reference>
<proteinExistence type="predicted"/>
<accession>A0A0C3AVN6</accession>
<keyword evidence="3" id="KW-1185">Reference proteome</keyword>
<dbReference type="Proteomes" id="UP000054097">
    <property type="component" value="Unassembled WGS sequence"/>
</dbReference>
<reference evidence="3" key="2">
    <citation type="submission" date="2015-01" db="EMBL/GenBank/DDBJ databases">
        <title>Evolutionary Origins and Diversification of the Mycorrhizal Mutualists.</title>
        <authorList>
            <consortium name="DOE Joint Genome Institute"/>
            <consortium name="Mycorrhizal Genomics Consortium"/>
            <person name="Kohler A."/>
            <person name="Kuo A."/>
            <person name="Nagy L.G."/>
            <person name="Floudas D."/>
            <person name="Copeland A."/>
            <person name="Barry K.W."/>
            <person name="Cichocki N."/>
            <person name="Veneault-Fourrey C."/>
            <person name="LaButti K."/>
            <person name="Lindquist E.A."/>
            <person name="Lipzen A."/>
            <person name="Lundell T."/>
            <person name="Morin E."/>
            <person name="Murat C."/>
            <person name="Riley R."/>
            <person name="Ohm R."/>
            <person name="Sun H."/>
            <person name="Tunlid A."/>
            <person name="Henrissat B."/>
            <person name="Grigoriev I.V."/>
            <person name="Hibbett D.S."/>
            <person name="Martin F."/>
        </authorList>
    </citation>
    <scope>NUCLEOTIDE SEQUENCE [LARGE SCALE GENOMIC DNA]</scope>
    <source>
        <strain evidence="3">MAFF 305830</strain>
    </source>
</reference>
<dbReference type="EMBL" id="KN824338">
    <property type="protein sequence ID" value="KIM23341.1"/>
    <property type="molecule type" value="Genomic_DNA"/>
</dbReference>
<feature type="chain" id="PRO_5002161168" evidence="1">
    <location>
        <begin position="24"/>
        <end position="173"/>
    </location>
</feature>
<dbReference type="HOGENOM" id="CLU_101873_0_1_1"/>
<evidence type="ECO:0000256" key="1">
    <source>
        <dbReference type="SAM" id="SignalP"/>
    </source>
</evidence>
<gene>
    <name evidence="2" type="ORF">M408DRAFT_27910</name>
</gene>
<evidence type="ECO:0000313" key="2">
    <source>
        <dbReference type="EMBL" id="KIM23341.1"/>
    </source>
</evidence>
<dbReference type="STRING" id="933852.A0A0C3AVN6"/>
<dbReference type="OrthoDB" id="2686356at2759"/>
<dbReference type="PANTHER" id="PTHR39603:SF1">
    <property type="entry name" value="CYANOVIRIN-N DOMAIN-CONTAINING PROTEIN"/>
    <property type="match status" value="1"/>
</dbReference>